<dbReference type="PANTHER" id="PTHR37069:SF2">
    <property type="entry name" value="PIGGYBAC TRANSPOSABLE ELEMENT-DERIVED PROTEIN DOMAIN-CONTAINING PROTEIN"/>
    <property type="match status" value="1"/>
</dbReference>
<evidence type="ECO:0000256" key="1">
    <source>
        <dbReference type="SAM" id="MobiDB-lite"/>
    </source>
</evidence>
<dbReference type="AlphaFoldDB" id="A0A225VI36"/>
<dbReference type="STRING" id="4795.A0A225VI36"/>
<keyword evidence="3" id="KW-1185">Reference proteome</keyword>
<evidence type="ECO:0000313" key="2">
    <source>
        <dbReference type="EMBL" id="OWZ05266.1"/>
    </source>
</evidence>
<comment type="caution">
    <text evidence="2">The sequence shown here is derived from an EMBL/GenBank/DDBJ whole genome shotgun (WGS) entry which is preliminary data.</text>
</comment>
<sequence length="114" mass="12773">MTPSQETPREKKARDPPPRQLSKRRRLTAADTSTAWGVRFRDVWAALLTDGWTSKRPNGRSLDSRYQYVVPNGRHNGEEGIDFFLGEDALMQHLHDREAQADAVAAATATVQGL</sequence>
<proteinExistence type="predicted"/>
<protein>
    <submittedName>
        <fullName evidence="2">Uncharacterized protein</fullName>
    </submittedName>
</protein>
<gene>
    <name evidence="2" type="ORF">PHMEG_00022676</name>
</gene>
<dbReference type="Proteomes" id="UP000198211">
    <property type="component" value="Unassembled WGS sequence"/>
</dbReference>
<feature type="compositionally biased region" description="Basic and acidic residues" evidence="1">
    <location>
        <begin position="7"/>
        <end position="17"/>
    </location>
</feature>
<name>A0A225VI36_9STRA</name>
<accession>A0A225VI36</accession>
<dbReference type="PANTHER" id="PTHR37069">
    <property type="entry name" value="DDE_TNP_1_7 DOMAIN-CONTAINING PROTEIN"/>
    <property type="match status" value="1"/>
</dbReference>
<reference evidence="3" key="1">
    <citation type="submission" date="2017-03" db="EMBL/GenBank/DDBJ databases">
        <title>Phytopthora megakarya and P. palmivora, two closely related causual agents of cacao black pod achieved similar genome size and gene model numbers by different mechanisms.</title>
        <authorList>
            <person name="Ali S."/>
            <person name="Shao J."/>
            <person name="Larry D.J."/>
            <person name="Kronmiller B."/>
            <person name="Shen D."/>
            <person name="Strem M.D."/>
            <person name="Melnick R.L."/>
            <person name="Guiltinan M.J."/>
            <person name="Tyler B.M."/>
            <person name="Meinhardt L.W."/>
            <person name="Bailey B.A."/>
        </authorList>
    </citation>
    <scope>NUCLEOTIDE SEQUENCE [LARGE SCALE GENOMIC DNA]</scope>
    <source>
        <strain evidence="3">zdho120</strain>
    </source>
</reference>
<dbReference type="OrthoDB" id="125227at2759"/>
<organism evidence="2 3">
    <name type="scientific">Phytophthora megakarya</name>
    <dbReference type="NCBI Taxonomy" id="4795"/>
    <lineage>
        <taxon>Eukaryota</taxon>
        <taxon>Sar</taxon>
        <taxon>Stramenopiles</taxon>
        <taxon>Oomycota</taxon>
        <taxon>Peronosporomycetes</taxon>
        <taxon>Peronosporales</taxon>
        <taxon>Peronosporaceae</taxon>
        <taxon>Phytophthora</taxon>
    </lineage>
</organism>
<dbReference type="EMBL" id="NBNE01004523">
    <property type="protein sequence ID" value="OWZ05266.1"/>
    <property type="molecule type" value="Genomic_DNA"/>
</dbReference>
<evidence type="ECO:0000313" key="3">
    <source>
        <dbReference type="Proteomes" id="UP000198211"/>
    </source>
</evidence>
<feature type="region of interest" description="Disordered" evidence="1">
    <location>
        <begin position="1"/>
        <end position="28"/>
    </location>
</feature>